<dbReference type="Proteomes" id="UP001597458">
    <property type="component" value="Unassembled WGS sequence"/>
</dbReference>
<evidence type="ECO:0000313" key="5">
    <source>
        <dbReference type="EMBL" id="MFD2617781.1"/>
    </source>
</evidence>
<dbReference type="PANTHER" id="PTHR34382">
    <property type="entry name" value="PTS SYSTEM N,N'-DIACETYLCHITOBIOSE-SPECIFIC EIIA COMPONENT"/>
    <property type="match status" value="1"/>
</dbReference>
<dbReference type="Pfam" id="PF02255">
    <property type="entry name" value="PTS_IIA"/>
    <property type="match status" value="1"/>
</dbReference>
<keyword evidence="2" id="KW-0762">Sugar transport</keyword>
<comment type="caution">
    <text evidence="5">The sequence shown here is derived from an EMBL/GenBank/DDBJ whole genome shotgun (WGS) entry which is preliminary data.</text>
</comment>
<accession>A0ABW5PSA2</accession>
<sequence length="88" mass="10395">MRKIDQVYQFDEANRHLEIAEQEFVKGHRSQTELIRESENGVVPNFLMIHAQDHVMTAQAELKLIKKLILNYKLIHDLEKRIEVLDGK</sequence>
<reference evidence="6" key="1">
    <citation type="journal article" date="2019" name="Int. J. Syst. Evol. Microbiol.">
        <title>The Global Catalogue of Microorganisms (GCM) 10K type strain sequencing project: providing services to taxonomists for standard genome sequencing and annotation.</title>
        <authorList>
            <consortium name="The Broad Institute Genomics Platform"/>
            <consortium name="The Broad Institute Genome Sequencing Center for Infectious Disease"/>
            <person name="Wu L."/>
            <person name="Ma J."/>
        </authorList>
    </citation>
    <scope>NUCLEOTIDE SEQUENCE [LARGE SCALE GENOMIC DNA]</scope>
    <source>
        <strain evidence="6">TISTR 2241</strain>
    </source>
</reference>
<organism evidence="5 6">
    <name type="scientific">Terrilactibacillus laevilacticus</name>
    <dbReference type="NCBI Taxonomy" id="1380157"/>
    <lineage>
        <taxon>Bacteria</taxon>
        <taxon>Bacillati</taxon>
        <taxon>Bacillota</taxon>
        <taxon>Bacilli</taxon>
        <taxon>Bacillales</taxon>
        <taxon>Bacillaceae</taxon>
        <taxon>Terrilactibacillus</taxon>
    </lineage>
</organism>
<dbReference type="PANTHER" id="PTHR34382:SF7">
    <property type="entry name" value="PTS SYSTEM N,N'-DIACETYLCHITOBIOSE-SPECIFIC EIIA COMPONENT"/>
    <property type="match status" value="1"/>
</dbReference>
<dbReference type="InterPro" id="IPR003188">
    <property type="entry name" value="PTS_IIA_lac/cel"/>
</dbReference>
<keyword evidence="4" id="KW-0598">Phosphotransferase system</keyword>
<evidence type="ECO:0000256" key="2">
    <source>
        <dbReference type="ARBA" id="ARBA00022597"/>
    </source>
</evidence>
<keyword evidence="3" id="KW-0808">Transferase</keyword>
<keyword evidence="1" id="KW-0813">Transport</keyword>
<dbReference type="SUPFAM" id="SSF46973">
    <property type="entry name" value="Enzyme IIa from lactose specific PTS, IIa-lac"/>
    <property type="match status" value="1"/>
</dbReference>
<dbReference type="RefSeq" id="WP_181406407.1">
    <property type="nucleotide sequence ID" value="NZ_JBHUMR010000014.1"/>
</dbReference>
<name>A0ABW5PSA2_9BACI</name>
<evidence type="ECO:0000256" key="4">
    <source>
        <dbReference type="ARBA" id="ARBA00022683"/>
    </source>
</evidence>
<proteinExistence type="predicted"/>
<dbReference type="InterPro" id="IPR036542">
    <property type="entry name" value="PTS_IIA_lac/cel_sf"/>
</dbReference>
<dbReference type="EMBL" id="JBHUMR010000014">
    <property type="protein sequence ID" value="MFD2617781.1"/>
    <property type="molecule type" value="Genomic_DNA"/>
</dbReference>
<gene>
    <name evidence="5" type="ORF">ACFSTF_10740</name>
</gene>
<evidence type="ECO:0000256" key="3">
    <source>
        <dbReference type="ARBA" id="ARBA00022679"/>
    </source>
</evidence>
<dbReference type="Gene3D" id="1.20.58.80">
    <property type="entry name" value="Phosphotransferase system, lactose/cellobiose-type IIA subunit"/>
    <property type="match status" value="1"/>
</dbReference>
<protein>
    <submittedName>
        <fullName evidence="5">PTS lactose/cellobiose transporter subunit IIA</fullName>
    </submittedName>
</protein>
<evidence type="ECO:0000256" key="1">
    <source>
        <dbReference type="ARBA" id="ARBA00022448"/>
    </source>
</evidence>
<keyword evidence="6" id="KW-1185">Reference proteome</keyword>
<evidence type="ECO:0000313" key="6">
    <source>
        <dbReference type="Proteomes" id="UP001597458"/>
    </source>
</evidence>